<dbReference type="PANTHER" id="PTHR31400:SF1">
    <property type="entry name" value="PROTEIN GUCD1"/>
    <property type="match status" value="1"/>
</dbReference>
<organism evidence="1 2">
    <name type="scientific">Orchesella cincta</name>
    <name type="common">Springtail</name>
    <name type="synonym">Podura cincta</name>
    <dbReference type="NCBI Taxonomy" id="48709"/>
    <lineage>
        <taxon>Eukaryota</taxon>
        <taxon>Metazoa</taxon>
        <taxon>Ecdysozoa</taxon>
        <taxon>Arthropoda</taxon>
        <taxon>Hexapoda</taxon>
        <taxon>Collembola</taxon>
        <taxon>Entomobryomorpha</taxon>
        <taxon>Entomobryoidea</taxon>
        <taxon>Orchesellidae</taxon>
        <taxon>Orchesellinae</taxon>
        <taxon>Orchesella</taxon>
    </lineage>
</organism>
<name>A0A1D2MF79_ORCCI</name>
<keyword evidence="2" id="KW-1185">Reference proteome</keyword>
<dbReference type="OrthoDB" id="206796at2759"/>
<proteinExistence type="predicted"/>
<accession>A0A1D2MF79</accession>
<dbReference type="OMA" id="VQDIQKH"/>
<dbReference type="Pfam" id="PF09778">
    <property type="entry name" value="Guanylate_cyc_2"/>
    <property type="match status" value="1"/>
</dbReference>
<gene>
    <name evidence="1" type="ORF">Ocin01_15079</name>
</gene>
<evidence type="ECO:0000313" key="2">
    <source>
        <dbReference type="Proteomes" id="UP000094527"/>
    </source>
</evidence>
<dbReference type="InterPro" id="IPR018616">
    <property type="entry name" value="GUCD1"/>
</dbReference>
<dbReference type="AlphaFoldDB" id="A0A1D2MF79"/>
<dbReference type="Proteomes" id="UP000094527">
    <property type="component" value="Unassembled WGS sequence"/>
</dbReference>
<evidence type="ECO:0000313" key="1">
    <source>
        <dbReference type="EMBL" id="ODM91603.1"/>
    </source>
</evidence>
<dbReference type="PANTHER" id="PTHR31400">
    <property type="entry name" value="GUANYLYL CYCLASE DOMAIN CONTAINING PROTEIN 1 GUCD1"/>
    <property type="match status" value="1"/>
</dbReference>
<dbReference type="EMBL" id="LJIJ01001483">
    <property type="protein sequence ID" value="ODM91603.1"/>
    <property type="molecule type" value="Genomic_DNA"/>
</dbReference>
<reference evidence="1 2" key="1">
    <citation type="journal article" date="2016" name="Genome Biol. Evol.">
        <title>Gene Family Evolution Reflects Adaptation to Soil Environmental Stressors in the Genome of the Collembolan Orchesella cincta.</title>
        <authorList>
            <person name="Faddeeva-Vakhrusheva A."/>
            <person name="Derks M.F."/>
            <person name="Anvar S.Y."/>
            <person name="Agamennone V."/>
            <person name="Suring W."/>
            <person name="Smit S."/>
            <person name="van Straalen N.M."/>
            <person name="Roelofs D."/>
        </authorList>
    </citation>
    <scope>NUCLEOTIDE SEQUENCE [LARGE SCALE GENOMIC DNA]</scope>
    <source>
        <tissue evidence="1">Mixed pool</tissue>
    </source>
</reference>
<protein>
    <submittedName>
        <fullName evidence="1">Protein GUCD1</fullName>
    </submittedName>
</protein>
<sequence>MHIMDEINVQAEVFHNVPHVQQQHEWDCGIASVAMTVSNQIAKGNLETVVTKLKNEPNEGFGQRPWTIDLCHILSLLNVSYKYFTASGADVNPNLYKLQYYTKSFKQDESRVRALLSNSKLQADIWEGSLNSLEFVQCLKRGPLIVLVDANKLECKRHQSLRWRPKFCWNWNTSFLGHYIVIIGHSPKTNVIYYRNPSVTNRICETSLQILNEARLAIGTDEDIILVEGQTYEISTSSMILATLS</sequence>
<dbReference type="Gene3D" id="3.90.70.10">
    <property type="entry name" value="Cysteine proteinases"/>
    <property type="match status" value="1"/>
</dbReference>
<comment type="caution">
    <text evidence="1">The sequence shown here is derived from an EMBL/GenBank/DDBJ whole genome shotgun (WGS) entry which is preliminary data.</text>
</comment>